<dbReference type="PROSITE" id="PS50090">
    <property type="entry name" value="MYB_LIKE"/>
    <property type="match status" value="3"/>
</dbReference>
<evidence type="ECO:0000256" key="5">
    <source>
        <dbReference type="SAM" id="MobiDB-lite"/>
    </source>
</evidence>
<dbReference type="SMART" id="SM00717">
    <property type="entry name" value="SANT"/>
    <property type="match status" value="3"/>
</dbReference>
<dbReference type="SUPFAM" id="SSF46689">
    <property type="entry name" value="Homeodomain-like"/>
    <property type="match status" value="2"/>
</dbReference>
<accession>A0AAD1Y2M2</accession>
<feature type="region of interest" description="Disordered" evidence="5">
    <location>
        <begin position="1"/>
        <end position="85"/>
    </location>
</feature>
<evidence type="ECO:0000259" key="7">
    <source>
        <dbReference type="PROSITE" id="PS51294"/>
    </source>
</evidence>
<evidence type="ECO:0000256" key="4">
    <source>
        <dbReference type="ARBA" id="ARBA00023242"/>
    </source>
</evidence>
<evidence type="ECO:0000256" key="3">
    <source>
        <dbReference type="ARBA" id="ARBA00023163"/>
    </source>
</evidence>
<dbReference type="Pfam" id="PF13921">
    <property type="entry name" value="Myb_DNA-bind_6"/>
    <property type="match status" value="1"/>
</dbReference>
<dbReference type="PANTHER" id="PTHR46621">
    <property type="entry name" value="SNRNA-ACTIVATING PROTEIN COMPLEX SUBUNIT 4"/>
    <property type="match status" value="1"/>
</dbReference>
<name>A0AAD1Y2M2_EUPCR</name>
<dbReference type="GO" id="GO:0042795">
    <property type="term" value="P:snRNA transcription by RNA polymerase II"/>
    <property type="evidence" value="ECO:0007669"/>
    <property type="project" value="TreeGrafter"/>
</dbReference>
<evidence type="ECO:0000256" key="1">
    <source>
        <dbReference type="ARBA" id="ARBA00023015"/>
    </source>
</evidence>
<dbReference type="GO" id="GO:0001006">
    <property type="term" value="F:RNA polymerase III type 3 promoter sequence-specific DNA binding"/>
    <property type="evidence" value="ECO:0007669"/>
    <property type="project" value="TreeGrafter"/>
</dbReference>
<feature type="region of interest" description="Disordered" evidence="5">
    <location>
        <begin position="701"/>
        <end position="736"/>
    </location>
</feature>
<keyword evidence="4" id="KW-0539">Nucleus</keyword>
<dbReference type="GO" id="GO:0000978">
    <property type="term" value="F:RNA polymerase II cis-regulatory region sequence-specific DNA binding"/>
    <property type="evidence" value="ECO:0007669"/>
    <property type="project" value="TreeGrafter"/>
</dbReference>
<keyword evidence="3" id="KW-0804">Transcription</keyword>
<dbReference type="CDD" id="cd00167">
    <property type="entry name" value="SANT"/>
    <property type="match status" value="3"/>
</dbReference>
<evidence type="ECO:0000313" key="9">
    <source>
        <dbReference type="Proteomes" id="UP001295684"/>
    </source>
</evidence>
<dbReference type="InterPro" id="IPR017930">
    <property type="entry name" value="Myb_dom"/>
</dbReference>
<dbReference type="PROSITE" id="PS51294">
    <property type="entry name" value="HTH_MYB"/>
    <property type="match status" value="2"/>
</dbReference>
<gene>
    <name evidence="8" type="ORF">ECRASSUSDP1_LOCUS25179</name>
</gene>
<feature type="compositionally biased region" description="Basic and acidic residues" evidence="5">
    <location>
        <begin position="7"/>
        <end position="43"/>
    </location>
</feature>
<dbReference type="Proteomes" id="UP001295684">
    <property type="component" value="Unassembled WGS sequence"/>
</dbReference>
<organism evidence="8 9">
    <name type="scientific">Euplotes crassus</name>
    <dbReference type="NCBI Taxonomy" id="5936"/>
    <lineage>
        <taxon>Eukaryota</taxon>
        <taxon>Sar</taxon>
        <taxon>Alveolata</taxon>
        <taxon>Ciliophora</taxon>
        <taxon>Intramacronucleata</taxon>
        <taxon>Spirotrichea</taxon>
        <taxon>Hypotrichia</taxon>
        <taxon>Euplotida</taxon>
        <taxon>Euplotidae</taxon>
        <taxon>Moneuplotes</taxon>
    </lineage>
</organism>
<feature type="compositionally biased region" description="Basic residues" evidence="5">
    <location>
        <begin position="701"/>
        <end position="711"/>
    </location>
</feature>
<feature type="domain" description="HTH myb-type" evidence="7">
    <location>
        <begin position="184"/>
        <end position="237"/>
    </location>
</feature>
<feature type="domain" description="Myb-like" evidence="6">
    <location>
        <begin position="238"/>
        <end position="288"/>
    </location>
</feature>
<dbReference type="GO" id="GO:0019185">
    <property type="term" value="C:snRNA-activating protein complex"/>
    <property type="evidence" value="ECO:0007669"/>
    <property type="project" value="TreeGrafter"/>
</dbReference>
<feature type="domain" description="Myb-like" evidence="6">
    <location>
        <begin position="184"/>
        <end position="237"/>
    </location>
</feature>
<evidence type="ECO:0000256" key="2">
    <source>
        <dbReference type="ARBA" id="ARBA00023125"/>
    </source>
</evidence>
<dbReference type="AlphaFoldDB" id="A0AAD1Y2M2"/>
<feature type="compositionally biased region" description="Polar residues" evidence="5">
    <location>
        <begin position="44"/>
        <end position="61"/>
    </location>
</feature>
<feature type="region of interest" description="Disordered" evidence="5">
    <location>
        <begin position="460"/>
        <end position="479"/>
    </location>
</feature>
<feature type="domain" description="Myb-like" evidence="6">
    <location>
        <begin position="119"/>
        <end position="176"/>
    </location>
</feature>
<feature type="compositionally biased region" description="Basic and acidic residues" evidence="5">
    <location>
        <begin position="64"/>
        <end position="82"/>
    </location>
</feature>
<reference evidence="8" key="1">
    <citation type="submission" date="2023-07" db="EMBL/GenBank/DDBJ databases">
        <authorList>
            <consortium name="AG Swart"/>
            <person name="Singh M."/>
            <person name="Singh A."/>
            <person name="Seah K."/>
            <person name="Emmerich C."/>
        </authorList>
    </citation>
    <scope>NUCLEOTIDE SEQUENCE</scope>
    <source>
        <strain evidence="8">DP1</strain>
    </source>
</reference>
<evidence type="ECO:0000259" key="6">
    <source>
        <dbReference type="PROSITE" id="PS50090"/>
    </source>
</evidence>
<dbReference type="GO" id="GO:0042796">
    <property type="term" value="P:snRNA transcription by RNA polymerase III"/>
    <property type="evidence" value="ECO:0007669"/>
    <property type="project" value="TreeGrafter"/>
</dbReference>
<evidence type="ECO:0000313" key="8">
    <source>
        <dbReference type="EMBL" id="CAI2383670.1"/>
    </source>
</evidence>
<dbReference type="PANTHER" id="PTHR46621:SF1">
    <property type="entry name" value="SNRNA-ACTIVATING PROTEIN COMPLEX SUBUNIT 4"/>
    <property type="match status" value="1"/>
</dbReference>
<dbReference type="EMBL" id="CAMPGE010025971">
    <property type="protein sequence ID" value="CAI2383670.1"/>
    <property type="molecule type" value="Genomic_DNA"/>
</dbReference>
<feature type="domain" description="HTH myb-type" evidence="7">
    <location>
        <begin position="238"/>
        <end position="292"/>
    </location>
</feature>
<comment type="caution">
    <text evidence="8">The sequence shown here is derived from an EMBL/GenBank/DDBJ whole genome shotgun (WGS) entry which is preliminary data.</text>
</comment>
<dbReference type="InterPro" id="IPR001005">
    <property type="entry name" value="SANT/Myb"/>
</dbReference>
<keyword evidence="9" id="KW-1185">Reference proteome</keyword>
<dbReference type="Gene3D" id="1.10.10.60">
    <property type="entry name" value="Homeodomain-like"/>
    <property type="match status" value="3"/>
</dbReference>
<keyword evidence="1" id="KW-0805">Transcription regulation</keyword>
<proteinExistence type="predicted"/>
<protein>
    <submittedName>
        <fullName evidence="8">Uncharacterized protein</fullName>
    </submittedName>
</protein>
<sequence length="900" mass="103518">MQRKRRADSETYHSAEKPGSKERKISNEMDGRIRTSSNEKKQYDYNSNYTQKYHPDSNSIQVFDEFRPKEVRRSPDQTERESSSIAGETVYSFCPISSQEANLIRQKQMQQLGSNLQGRRKWSQDEIKLLDYAIKKYCDTYKIKQANLTTKDYKIIPWNIPGRTETQCMSQWKKRNRDLVSYTKKSWSHRDNQILFNLVQSYGAMNWKEISEMFNCQEGISKIRNGKQCRERWLNHLDPNINKSPWTPFEDLTLLERHCVYNNQWAKISKEIHGRTEIMAKNRFNALMRKKKASMKRNNHNKAQLETSGNIADLKSPTRIGEDNHQWRTELIDDLKNTITNNPNNMSNAIHFTPSELPMEINNSQDDDDICVDTPKITSHKLGSCLTKSRSIGSPTNRSNLKSSHSYTKFSSKIYKSQEKLNQNWSKDVEMTTKNQSTALGNLITTPRCLPDSNSFDDTKICESGSTNHPPVHDLRNSPSLNQVALRLKNSTDNNTKKEKSEISSKVKEEVKSVIEVLQKKNPQIMEAVLNELNNLKLSNDGSKSLESFTDEEDILIQSDAKDNTEIPTEGKGASKIINTQLSCGPNEVLLERQNSFPSKLTEPIKPRQTPKGMNYCDSVRANYSHTPRGRIEFKASQKIGVRFDKKTGFGIDQKESFKFTKIDKKKSISSNKSLKSVNNVKNSLKSLVHADPVHIKKPFKKKVPKDRKSKFLGCSRPGLKNDNKDNSKISNSIIPEELPSNTRRFVEPSTNKVLYFTCEGKIYTEDKSGRLMQLDGLESIFPQNGQNTVQNKGRHAKNSYSENATTFNNPKELQFGKPEAFMEPEPFMQFSKSLYHENIPFMSPRVGPMEMGLVQEDSCTNFDYPGQFRQYSTYQQSDNNLWKSSDKNLFPSFCKMFNP</sequence>
<dbReference type="InterPro" id="IPR051575">
    <property type="entry name" value="Myb-like_DNA-bd"/>
</dbReference>
<keyword evidence="2" id="KW-0238">DNA-binding</keyword>
<dbReference type="InterPro" id="IPR009057">
    <property type="entry name" value="Homeodomain-like_sf"/>
</dbReference>